<proteinExistence type="predicted"/>
<dbReference type="Pfam" id="PF12697">
    <property type="entry name" value="Abhydrolase_6"/>
    <property type="match status" value="1"/>
</dbReference>
<dbReference type="InterPro" id="IPR000639">
    <property type="entry name" value="Epox_hydrolase-like"/>
</dbReference>
<dbReference type="InterPro" id="IPR029058">
    <property type="entry name" value="AB_hydrolase_fold"/>
</dbReference>
<feature type="domain" description="AB hydrolase-1" evidence="1">
    <location>
        <begin position="16"/>
        <end position="229"/>
    </location>
</feature>
<gene>
    <name evidence="2" type="ORF">GCM10009809_29930</name>
</gene>
<dbReference type="EMBL" id="BAAAPM010000005">
    <property type="protein sequence ID" value="GAA1732436.1"/>
    <property type="molecule type" value="Genomic_DNA"/>
</dbReference>
<sequence>MLLHAEDLGEAHEVAVLVHGHLGSAESWWRVVPLLVARGYRVLALDLPGHGRSPRDPGLTVERAADAVAETVEHLAPQGAALAIGHSYGGLVLAAAAARIDPGRAVYVDAAFALAGGLDHAEVTASYERDRRERTVDRLRATRPQYSERDCVVEGVAAERFDAATAASVAAGPGGAWDPAPGSIVVRADPSAFVGDDDVRRLARRGVDVRSIRGAAHSVWYSHFDEFVAVLPEVFERTRGVS</sequence>
<dbReference type="Gene3D" id="3.40.50.1820">
    <property type="entry name" value="alpha/beta hydrolase"/>
    <property type="match status" value="1"/>
</dbReference>
<dbReference type="SUPFAM" id="SSF53474">
    <property type="entry name" value="alpha/beta-Hydrolases"/>
    <property type="match status" value="1"/>
</dbReference>
<dbReference type="InterPro" id="IPR050266">
    <property type="entry name" value="AB_hydrolase_sf"/>
</dbReference>
<dbReference type="InterPro" id="IPR000073">
    <property type="entry name" value="AB_hydrolase_1"/>
</dbReference>
<dbReference type="PRINTS" id="PR00412">
    <property type="entry name" value="EPOXHYDRLASE"/>
</dbReference>
<evidence type="ECO:0000313" key="3">
    <source>
        <dbReference type="Proteomes" id="UP001501138"/>
    </source>
</evidence>
<organism evidence="2 3">
    <name type="scientific">Isoptericola hypogeus</name>
    <dbReference type="NCBI Taxonomy" id="300179"/>
    <lineage>
        <taxon>Bacteria</taxon>
        <taxon>Bacillati</taxon>
        <taxon>Actinomycetota</taxon>
        <taxon>Actinomycetes</taxon>
        <taxon>Micrococcales</taxon>
        <taxon>Promicromonosporaceae</taxon>
        <taxon>Isoptericola</taxon>
    </lineage>
</organism>
<dbReference type="PANTHER" id="PTHR43798:SF33">
    <property type="entry name" value="HYDROLASE, PUTATIVE (AFU_ORTHOLOGUE AFUA_2G14860)-RELATED"/>
    <property type="match status" value="1"/>
</dbReference>
<comment type="caution">
    <text evidence="2">The sequence shown here is derived from an EMBL/GenBank/DDBJ whole genome shotgun (WGS) entry which is preliminary data.</text>
</comment>
<keyword evidence="3" id="KW-1185">Reference proteome</keyword>
<dbReference type="RefSeq" id="WP_344249255.1">
    <property type="nucleotide sequence ID" value="NZ_BAAAPM010000005.1"/>
</dbReference>
<protein>
    <recommendedName>
        <fullName evidence="1">AB hydrolase-1 domain-containing protein</fullName>
    </recommendedName>
</protein>
<dbReference type="PANTHER" id="PTHR43798">
    <property type="entry name" value="MONOACYLGLYCEROL LIPASE"/>
    <property type="match status" value="1"/>
</dbReference>
<name>A0ABN2JML9_9MICO</name>
<accession>A0ABN2JML9</accession>
<evidence type="ECO:0000313" key="2">
    <source>
        <dbReference type="EMBL" id="GAA1732436.1"/>
    </source>
</evidence>
<dbReference type="Proteomes" id="UP001501138">
    <property type="component" value="Unassembled WGS sequence"/>
</dbReference>
<evidence type="ECO:0000259" key="1">
    <source>
        <dbReference type="Pfam" id="PF12697"/>
    </source>
</evidence>
<reference evidence="2 3" key="1">
    <citation type="journal article" date="2019" name="Int. J. Syst. Evol. Microbiol.">
        <title>The Global Catalogue of Microorganisms (GCM) 10K type strain sequencing project: providing services to taxonomists for standard genome sequencing and annotation.</title>
        <authorList>
            <consortium name="The Broad Institute Genomics Platform"/>
            <consortium name="The Broad Institute Genome Sequencing Center for Infectious Disease"/>
            <person name="Wu L."/>
            <person name="Ma J."/>
        </authorList>
    </citation>
    <scope>NUCLEOTIDE SEQUENCE [LARGE SCALE GENOMIC DNA]</scope>
    <source>
        <strain evidence="2 3">JCM 15589</strain>
    </source>
</reference>